<dbReference type="EMBL" id="AOMT01000005">
    <property type="protein sequence ID" value="KDN26056.1"/>
    <property type="molecule type" value="Genomic_DNA"/>
</dbReference>
<dbReference type="GO" id="GO:0004521">
    <property type="term" value="F:RNA endonuclease activity"/>
    <property type="evidence" value="ECO:0007669"/>
    <property type="project" value="UniProtKB-UniRule"/>
</dbReference>
<gene>
    <name evidence="8" type="primary">ybeY</name>
    <name evidence="9" type="ORF">MBO_02665</name>
</gene>
<comment type="function">
    <text evidence="8">Single strand-specific metallo-endoribonuclease involved in late-stage 70S ribosome quality control and in maturation of the 3' terminus of the 16S rRNA.</text>
</comment>
<dbReference type="AlphaFoldDB" id="A0A066UF58"/>
<dbReference type="Proteomes" id="UP000035860">
    <property type="component" value="Unassembled WGS sequence"/>
</dbReference>
<keyword evidence="10" id="KW-1185">Reference proteome</keyword>
<dbReference type="Pfam" id="PF02130">
    <property type="entry name" value="YbeY"/>
    <property type="match status" value="1"/>
</dbReference>
<dbReference type="GO" id="GO:0005737">
    <property type="term" value="C:cytoplasm"/>
    <property type="evidence" value="ECO:0007669"/>
    <property type="project" value="UniProtKB-SubCell"/>
</dbReference>
<keyword evidence="7 8" id="KW-0862">Zinc</keyword>
<dbReference type="GO" id="GO:0004222">
    <property type="term" value="F:metalloendopeptidase activity"/>
    <property type="evidence" value="ECO:0007669"/>
    <property type="project" value="InterPro"/>
</dbReference>
<evidence type="ECO:0000256" key="7">
    <source>
        <dbReference type="ARBA" id="ARBA00022833"/>
    </source>
</evidence>
<dbReference type="Gene3D" id="3.40.390.30">
    <property type="entry name" value="Metalloproteases ('zincins'), catalytic domain"/>
    <property type="match status" value="1"/>
</dbReference>
<dbReference type="eggNOG" id="COG0319">
    <property type="taxonomic scope" value="Bacteria"/>
</dbReference>
<comment type="similarity">
    <text evidence="1 8">Belongs to the endoribonuclease YbeY family.</text>
</comment>
<dbReference type="SUPFAM" id="SSF55486">
    <property type="entry name" value="Metalloproteases ('zincins'), catalytic domain"/>
    <property type="match status" value="1"/>
</dbReference>
<feature type="binding site" evidence="8">
    <location>
        <position position="137"/>
    </location>
    <ligand>
        <name>Zn(2+)</name>
        <dbReference type="ChEBI" id="CHEBI:29105"/>
        <note>catalytic</note>
    </ligand>
</feature>
<evidence type="ECO:0000256" key="4">
    <source>
        <dbReference type="ARBA" id="ARBA00022723"/>
    </source>
</evidence>
<evidence type="ECO:0000256" key="3">
    <source>
        <dbReference type="ARBA" id="ARBA00022722"/>
    </source>
</evidence>
<dbReference type="PANTHER" id="PTHR46986">
    <property type="entry name" value="ENDORIBONUCLEASE YBEY, CHLOROPLASTIC"/>
    <property type="match status" value="1"/>
</dbReference>
<feature type="binding site" evidence="8">
    <location>
        <position position="147"/>
    </location>
    <ligand>
        <name>Zn(2+)</name>
        <dbReference type="ChEBI" id="CHEBI:29105"/>
        <note>catalytic</note>
    </ligand>
</feature>
<keyword evidence="6 8" id="KW-0378">Hydrolase</keyword>
<accession>A0A066UF58</accession>
<keyword evidence="4 8" id="KW-0479">Metal-binding</keyword>
<evidence type="ECO:0000256" key="5">
    <source>
        <dbReference type="ARBA" id="ARBA00022759"/>
    </source>
</evidence>
<dbReference type="InterPro" id="IPR023091">
    <property type="entry name" value="MetalPrtase_cat_dom_sf_prd"/>
</dbReference>
<dbReference type="InterPro" id="IPR002036">
    <property type="entry name" value="YbeY"/>
</dbReference>
<keyword evidence="8" id="KW-0963">Cytoplasm</keyword>
<dbReference type="GO" id="GO:0008270">
    <property type="term" value="F:zinc ion binding"/>
    <property type="evidence" value="ECO:0007669"/>
    <property type="project" value="UniProtKB-UniRule"/>
</dbReference>
<dbReference type="GO" id="GO:0006364">
    <property type="term" value="P:rRNA processing"/>
    <property type="evidence" value="ECO:0007669"/>
    <property type="project" value="UniProtKB-UniRule"/>
</dbReference>
<dbReference type="EC" id="3.1.-.-" evidence="8"/>
<dbReference type="OrthoDB" id="9807740at2"/>
<comment type="cofactor">
    <cofactor evidence="8">
        <name>Zn(2+)</name>
        <dbReference type="ChEBI" id="CHEBI:29105"/>
    </cofactor>
    <text evidence="8">Binds 1 zinc ion.</text>
</comment>
<sequence>MTISLYIDHHPDIDGTVYDEAALTKVAHHAINVMTDKLKNGLEFSYFDNVEDYWHKNKTLDIYLTNTTEGRQLNLDARGKDYATNILSYPSELPSDVLALMDDIPLGELIICHEVLVREADEQDKQFEDHLHHLLVHGILHLLGFDHEISDADADEMEGFEIEILQGLGISNPYL</sequence>
<evidence type="ECO:0000313" key="9">
    <source>
        <dbReference type="EMBL" id="KDN26056.1"/>
    </source>
</evidence>
<dbReference type="PROSITE" id="PS01306">
    <property type="entry name" value="UPF0054"/>
    <property type="match status" value="1"/>
</dbReference>
<evidence type="ECO:0000256" key="8">
    <source>
        <dbReference type="HAMAP-Rule" id="MF_00009"/>
    </source>
</evidence>
<dbReference type="PANTHER" id="PTHR46986:SF1">
    <property type="entry name" value="ENDORIBONUCLEASE YBEY, CHLOROPLASTIC"/>
    <property type="match status" value="1"/>
</dbReference>
<dbReference type="HAMAP" id="MF_00009">
    <property type="entry name" value="Endoribonucl_YbeY"/>
    <property type="match status" value="1"/>
</dbReference>
<evidence type="ECO:0000256" key="6">
    <source>
        <dbReference type="ARBA" id="ARBA00022801"/>
    </source>
</evidence>
<feature type="binding site" evidence="8">
    <location>
        <position position="141"/>
    </location>
    <ligand>
        <name>Zn(2+)</name>
        <dbReference type="ChEBI" id="CHEBI:29105"/>
        <note>catalytic</note>
    </ligand>
</feature>
<evidence type="ECO:0000313" key="10">
    <source>
        <dbReference type="Proteomes" id="UP000035860"/>
    </source>
</evidence>
<comment type="subcellular location">
    <subcellularLocation>
        <location evidence="8">Cytoplasm</location>
    </subcellularLocation>
</comment>
<dbReference type="RefSeq" id="WP_036362949.1">
    <property type="nucleotide sequence ID" value="NZ_AOMT01000005.1"/>
</dbReference>
<keyword evidence="5 8" id="KW-0255">Endonuclease</keyword>
<name>A0A066UF58_9GAMM</name>
<dbReference type="NCBIfam" id="TIGR00043">
    <property type="entry name" value="rRNA maturation RNase YbeY"/>
    <property type="match status" value="1"/>
</dbReference>
<dbReference type="InterPro" id="IPR020549">
    <property type="entry name" value="YbeY_CS"/>
</dbReference>
<keyword evidence="2 8" id="KW-0690">Ribosome biogenesis</keyword>
<keyword evidence="8" id="KW-0698">rRNA processing</keyword>
<evidence type="ECO:0000256" key="2">
    <source>
        <dbReference type="ARBA" id="ARBA00022517"/>
    </source>
</evidence>
<keyword evidence="3 8" id="KW-0540">Nuclease</keyword>
<reference evidence="9 10" key="1">
    <citation type="journal article" date="2014" name="Genome Announc.">
        <title>Draft Genome Sequence of Moraxella bovoculi Strain 237T (ATCC BAA-1259T) Isolated from a Calf with Infectious Bovine Keratoconjunctivitis.</title>
        <authorList>
            <person name="Calcutt M.J."/>
            <person name="Foecking M.F."/>
            <person name="Martin N.T."/>
            <person name="Mhlanga-Mutangadura T."/>
            <person name="Reilly T.J."/>
        </authorList>
    </citation>
    <scope>NUCLEOTIDE SEQUENCE [LARGE SCALE GENOMIC DNA]</scope>
    <source>
        <strain evidence="9 10">237</strain>
    </source>
</reference>
<organism evidence="9 10">
    <name type="scientific">Moraxella bovoculi 237</name>
    <dbReference type="NCBI Taxonomy" id="743974"/>
    <lineage>
        <taxon>Bacteria</taxon>
        <taxon>Pseudomonadati</taxon>
        <taxon>Pseudomonadota</taxon>
        <taxon>Gammaproteobacteria</taxon>
        <taxon>Moraxellales</taxon>
        <taxon>Moraxellaceae</taxon>
        <taxon>Moraxella</taxon>
    </lineage>
</organism>
<evidence type="ECO:0000256" key="1">
    <source>
        <dbReference type="ARBA" id="ARBA00010875"/>
    </source>
</evidence>
<protein>
    <recommendedName>
        <fullName evidence="8">Endoribonuclease YbeY</fullName>
        <ecNumber evidence="8">3.1.-.-</ecNumber>
    </recommendedName>
</protein>
<proteinExistence type="inferred from homology"/>
<comment type="caution">
    <text evidence="9">The sequence shown here is derived from an EMBL/GenBank/DDBJ whole genome shotgun (WGS) entry which is preliminary data.</text>
</comment>